<dbReference type="InterPro" id="IPR036188">
    <property type="entry name" value="FAD/NAD-bd_sf"/>
</dbReference>
<dbReference type="PANTHER" id="PTHR42877:SF6">
    <property type="entry name" value="MONOOXYGENASE, PUTATIVE (AFU_ORTHOLOGUE AFUA_3G15050)-RELATED"/>
    <property type="match status" value="1"/>
</dbReference>
<protein>
    <submittedName>
        <fullName evidence="2">Uncharacterized protein</fullName>
    </submittedName>
</protein>
<evidence type="ECO:0000313" key="2">
    <source>
        <dbReference type="EMBL" id="KAH7113933.1"/>
    </source>
</evidence>
<dbReference type="Gene3D" id="3.50.50.60">
    <property type="entry name" value="FAD/NAD(P)-binding domain"/>
    <property type="match status" value="1"/>
</dbReference>
<name>A0A9P9D7E3_9HYPO</name>
<feature type="non-terminal residue" evidence="2">
    <location>
        <position position="66"/>
    </location>
</feature>
<reference evidence="2" key="1">
    <citation type="journal article" date="2021" name="Nat. Commun.">
        <title>Genetic determinants of endophytism in the Arabidopsis root mycobiome.</title>
        <authorList>
            <person name="Mesny F."/>
            <person name="Miyauchi S."/>
            <person name="Thiergart T."/>
            <person name="Pickel B."/>
            <person name="Atanasova L."/>
            <person name="Karlsson M."/>
            <person name="Huettel B."/>
            <person name="Barry K.W."/>
            <person name="Haridas S."/>
            <person name="Chen C."/>
            <person name="Bauer D."/>
            <person name="Andreopoulos W."/>
            <person name="Pangilinan J."/>
            <person name="LaButti K."/>
            <person name="Riley R."/>
            <person name="Lipzen A."/>
            <person name="Clum A."/>
            <person name="Drula E."/>
            <person name="Henrissat B."/>
            <person name="Kohler A."/>
            <person name="Grigoriev I.V."/>
            <person name="Martin F.M."/>
            <person name="Hacquard S."/>
        </authorList>
    </citation>
    <scope>NUCLEOTIDE SEQUENCE</scope>
    <source>
        <strain evidence="2">MPI-CAGE-AT-0021</strain>
    </source>
</reference>
<evidence type="ECO:0000313" key="3">
    <source>
        <dbReference type="Proteomes" id="UP000717696"/>
    </source>
</evidence>
<proteinExistence type="inferred from homology"/>
<feature type="non-terminal residue" evidence="2">
    <location>
        <position position="1"/>
    </location>
</feature>
<organism evidence="2 3">
    <name type="scientific">Dactylonectria estremocensis</name>
    <dbReference type="NCBI Taxonomy" id="1079267"/>
    <lineage>
        <taxon>Eukaryota</taxon>
        <taxon>Fungi</taxon>
        <taxon>Dikarya</taxon>
        <taxon>Ascomycota</taxon>
        <taxon>Pezizomycotina</taxon>
        <taxon>Sordariomycetes</taxon>
        <taxon>Hypocreomycetidae</taxon>
        <taxon>Hypocreales</taxon>
        <taxon>Nectriaceae</taxon>
        <taxon>Dactylonectria</taxon>
    </lineage>
</organism>
<dbReference type="AlphaFoldDB" id="A0A9P9D7E3"/>
<comment type="similarity">
    <text evidence="1">Belongs to the FAD-binding monooxygenase family.</text>
</comment>
<dbReference type="SUPFAM" id="SSF51905">
    <property type="entry name" value="FAD/NAD(P)-binding domain"/>
    <property type="match status" value="1"/>
</dbReference>
<comment type="caution">
    <text evidence="2">The sequence shown here is derived from an EMBL/GenBank/DDBJ whole genome shotgun (WGS) entry which is preliminary data.</text>
</comment>
<dbReference type="OrthoDB" id="74360at2759"/>
<dbReference type="EMBL" id="JAGMUU010000044">
    <property type="protein sequence ID" value="KAH7113933.1"/>
    <property type="molecule type" value="Genomic_DNA"/>
</dbReference>
<keyword evidence="3" id="KW-1185">Reference proteome</keyword>
<accession>A0A9P9D7E3</accession>
<evidence type="ECO:0000256" key="1">
    <source>
        <dbReference type="ARBA" id="ARBA00010139"/>
    </source>
</evidence>
<dbReference type="InterPro" id="IPR051209">
    <property type="entry name" value="FAD-bind_Monooxygenase_sf"/>
</dbReference>
<dbReference type="PANTHER" id="PTHR42877">
    <property type="entry name" value="L-ORNITHINE N(5)-MONOOXYGENASE-RELATED"/>
    <property type="match status" value="1"/>
</dbReference>
<dbReference type="Proteomes" id="UP000717696">
    <property type="component" value="Unassembled WGS sequence"/>
</dbReference>
<gene>
    <name evidence="2" type="ORF">B0J13DRAFT_399129</name>
</gene>
<sequence>KLPNYSGISEYKGTLRDISDWDSSLDFADKRVAVISNGASGVQIVPNLQRTVSHNDHYSRNKTLIA</sequence>